<feature type="compositionally biased region" description="Acidic residues" evidence="1">
    <location>
        <begin position="32"/>
        <end position="45"/>
    </location>
</feature>
<proteinExistence type="predicted"/>
<feature type="region of interest" description="Disordered" evidence="1">
    <location>
        <begin position="184"/>
        <end position="209"/>
    </location>
</feature>
<sequence length="705" mass="77688">MPERGHNSFTSQLFLQMQNLPTSNATNLPSSCDEELADEADEPPDDFYRKYQSSASDGEFAKHAVHHHQLSTISLLTRALLINPGLEPAEHIRSHSLRRGMSTDSTWSNPSTMDLTSDGGMTSPSRANTPSPPPPAFLGGLSGLLHSEDLLSKVPKKVEVVGESDIVEGLGRKRCITFACQNKPATSRRPVSPVKPWTPPESETTVDTTPVKRSCALKFVCTQRGVTSDSHSSPQRPASGPDKLPSMGGCRDSQATAISAATETTPKGNSTAPASMATQTSVFPDKFYEFASSVDDQSDSWTHQSFDKSRVLRVDDLLKKELDIRKLSQEAEEEALQEEEEEQDLEETDGDEDEEEDEGVEGDDGDDDEDEDQDYDYEEEEEEEEDDALSGNESDNEAGFASDSDDDDDLFFTYGPMLPIAGAISRPICCRTESTSSIESLRRLQTRPARRPRTPDLPDSTDFVCGTLDEDKPLEEAYVSCIEERKRSKHIITPQDIDPSFPSDPENSDYEGNRGVSGSEDGFHIVKSNWSGSSFEGARTRGRRRNDTITQKALGASPKGRARAHSPAPVRRINTSPRPVARRTVSPPPFNRPKHQSQMFQSRPNIFRTKSLPRAPSFFGRKTGRFHSAATSPKASAISPVVRRGAIDIVKGLEKRRERRKARLCKAKEGVDCRAGQGVEKMRELGLEICGKGKGRTKAQWVLSA</sequence>
<keyword evidence="3" id="KW-1185">Reference proteome</keyword>
<feature type="region of interest" description="Disordered" evidence="1">
    <location>
        <begin position="331"/>
        <end position="414"/>
    </location>
</feature>
<feature type="region of interest" description="Disordered" evidence="1">
    <location>
        <begin position="226"/>
        <end position="254"/>
    </location>
</feature>
<evidence type="ECO:0000313" key="3">
    <source>
        <dbReference type="Proteomes" id="UP001412239"/>
    </source>
</evidence>
<feature type="compositionally biased region" description="Acidic residues" evidence="1">
    <location>
        <begin position="331"/>
        <end position="388"/>
    </location>
</feature>
<name>A0A292PNX8_9PEZI</name>
<protein>
    <submittedName>
        <fullName evidence="2">Uncharacterized protein</fullName>
    </submittedName>
</protein>
<dbReference type="EMBL" id="LN891091">
    <property type="protein sequence ID" value="CUS09236.1"/>
    <property type="molecule type" value="Genomic_DNA"/>
</dbReference>
<evidence type="ECO:0000313" key="2">
    <source>
        <dbReference type="EMBL" id="CUS09236.1"/>
    </source>
</evidence>
<feature type="compositionally biased region" description="Polar residues" evidence="1">
    <location>
        <begin position="20"/>
        <end position="30"/>
    </location>
</feature>
<organism evidence="2 3">
    <name type="scientific">Tuber aestivum</name>
    <name type="common">summer truffle</name>
    <dbReference type="NCBI Taxonomy" id="59557"/>
    <lineage>
        <taxon>Eukaryota</taxon>
        <taxon>Fungi</taxon>
        <taxon>Dikarya</taxon>
        <taxon>Ascomycota</taxon>
        <taxon>Pezizomycotina</taxon>
        <taxon>Pezizomycetes</taxon>
        <taxon>Pezizales</taxon>
        <taxon>Tuberaceae</taxon>
        <taxon>Tuber</taxon>
    </lineage>
</organism>
<feature type="region of interest" description="Disordered" evidence="1">
    <location>
        <begin position="436"/>
        <end position="468"/>
    </location>
</feature>
<feature type="compositionally biased region" description="Polar residues" evidence="1">
    <location>
        <begin position="226"/>
        <end position="236"/>
    </location>
</feature>
<feature type="region of interest" description="Disordered" evidence="1">
    <location>
        <begin position="93"/>
        <end position="138"/>
    </location>
</feature>
<gene>
    <name evidence="2" type="ORF">GSTUAT00006662001</name>
</gene>
<accession>A0A292PNX8</accession>
<dbReference type="AlphaFoldDB" id="A0A292PNX8"/>
<dbReference type="Pfam" id="PF10446">
    <property type="entry name" value="DUF2457"/>
    <property type="match status" value="1"/>
</dbReference>
<reference evidence="2" key="1">
    <citation type="submission" date="2015-10" db="EMBL/GenBank/DDBJ databases">
        <authorList>
            <person name="Regsiter A."/>
            <person name="william w."/>
        </authorList>
    </citation>
    <scope>NUCLEOTIDE SEQUENCE</scope>
    <source>
        <strain evidence="2">Montdore</strain>
    </source>
</reference>
<dbReference type="InterPro" id="IPR018853">
    <property type="entry name" value="DUF2457"/>
</dbReference>
<evidence type="ECO:0000256" key="1">
    <source>
        <dbReference type="SAM" id="MobiDB-lite"/>
    </source>
</evidence>
<feature type="region of interest" description="Disordered" evidence="1">
    <location>
        <begin position="494"/>
        <end position="515"/>
    </location>
</feature>
<dbReference type="Proteomes" id="UP001412239">
    <property type="component" value="Unassembled WGS sequence"/>
</dbReference>
<feature type="region of interest" description="Disordered" evidence="1">
    <location>
        <begin position="534"/>
        <end position="603"/>
    </location>
</feature>
<feature type="compositionally biased region" description="Polar residues" evidence="1">
    <location>
        <begin position="102"/>
        <end position="115"/>
    </location>
</feature>
<feature type="region of interest" description="Disordered" evidence="1">
    <location>
        <begin position="20"/>
        <end position="46"/>
    </location>
</feature>